<protein>
    <submittedName>
        <fullName evidence="1">Uncharacterized protein</fullName>
    </submittedName>
</protein>
<sequence>MKSKATCFFAACFVIGFTALAINAWNTYYPEYVPGLPHAEEEHQEKVIAMIQGRVSYKASCIMGERELDVIYGKMVYDCEKIAQQVYAYPDV</sequence>
<organism evidence="1 2">
    <name type="scientific">Pseudomonas phage Psa21</name>
    <dbReference type="NCBI Taxonomy" id="2530023"/>
    <lineage>
        <taxon>Viruses</taxon>
        <taxon>Duplodnaviria</taxon>
        <taxon>Heunggongvirae</taxon>
        <taxon>Uroviricota</taxon>
        <taxon>Caudoviricetes</taxon>
        <taxon>Chimalliviridae</taxon>
        <taxon>Tepukevirus</taxon>
        <taxon>Tepukevirus Psa21</taxon>
    </lineage>
</organism>
<proteinExistence type="predicted"/>
<evidence type="ECO:0000313" key="2">
    <source>
        <dbReference type="Proteomes" id="UP000294134"/>
    </source>
</evidence>
<name>A0A481W5A3_9CAUD</name>
<gene>
    <name evidence="1" type="ORF">PSA21_382</name>
</gene>
<reference evidence="1 2" key="1">
    <citation type="submission" date="2019-02" db="EMBL/GenBank/DDBJ databases">
        <authorList>
            <person name="Frampton R.A."/>
            <person name="Wojtus J.K."/>
            <person name="Fineran P.C."/>
            <person name="Hendrickson H.L."/>
        </authorList>
    </citation>
    <scope>NUCLEOTIDE SEQUENCE [LARGE SCALE GENOMIC DNA]</scope>
</reference>
<dbReference type="EMBL" id="MK552327">
    <property type="protein sequence ID" value="QBJ02908.1"/>
    <property type="molecule type" value="Genomic_DNA"/>
</dbReference>
<evidence type="ECO:0000313" key="1">
    <source>
        <dbReference type="EMBL" id="QBJ02908.1"/>
    </source>
</evidence>
<accession>A0A481W5A3</accession>
<dbReference type="Proteomes" id="UP000294134">
    <property type="component" value="Segment"/>
</dbReference>
<keyword evidence="2" id="KW-1185">Reference proteome</keyword>